<dbReference type="GO" id="GO:0008236">
    <property type="term" value="F:serine-type peptidase activity"/>
    <property type="evidence" value="ECO:0007669"/>
    <property type="project" value="UniProtKB-KW"/>
</dbReference>
<feature type="domain" description="PDZ" evidence="6">
    <location>
        <begin position="245"/>
        <end position="305"/>
    </location>
</feature>
<sequence length="682" mass="77712">MKNFLLFLLLFSFASYAQDSGKSCEILFKINTLIQREHFQPKPVDDSLSVFVFETLMGELDSDKNIFLKSEYDYLSKHKYKFGNYLAQKDCSFFEDFAKTYKIALERTKSAIEKIQKTTLDYTARDTVRFTKKDFPFYVKAEDVNKVFTKRLKFEILEDIAKTSTNLDSLQLNFTALEKVSKQKIFETALCKLNSRLDSKEGIEKNIRDSFYTIFCSYFDPHTSYFSYDTKSSFLSGLSTSSLSLGMYVNLNENDELIVQEIVPGGPASNASIIEKGDQILKVSAKKGEDLLVSCSSLEKIGEIIFSDTHKKITFLLRKKNGNQYEVILEKKIMKAEDHLVYSFITSKNNLKVGYINIPSFYTDFDNNSVQGVADDVVKEILKLKKDAIEGLIIDLQNNGGGSMEEAIKLSGMFIDAGPISVLVNNKKEQKIIKDFNRGSVYNGPIVLLVNGNSASASEFFASVLQDYNRALIIGSTTLGKASMQQILPIDGKNEQDFVKITLEKFYRITGKSHQQTGVVPDIQIPALYDSVISREKSYPTALKNDVINVKTRFTPYQRSTLEALIPASEQRIASDVYFNQVKNINQKINVTYNTQKQPILLNFKSVFKEVHSIDEIFNEVKKLTETTIDFQINNTSYETEILKFDEFQKTINDFRIKELKTNAYVLEGINIISDYYSNNKN</sequence>
<dbReference type="RefSeq" id="WP_125011830.1">
    <property type="nucleotide sequence ID" value="NZ_RQVR01000003.1"/>
</dbReference>
<proteinExistence type="inferred from homology"/>
<dbReference type="Proteomes" id="UP000271937">
    <property type="component" value="Unassembled WGS sequence"/>
</dbReference>
<accession>A0A3P3WKJ0</accession>
<evidence type="ECO:0000256" key="4">
    <source>
        <dbReference type="ARBA" id="ARBA00022825"/>
    </source>
</evidence>
<dbReference type="PANTHER" id="PTHR32060:SF22">
    <property type="entry name" value="CARBOXYL-TERMINAL-PROCESSING PEPTIDASE 3, CHLOROPLASTIC"/>
    <property type="match status" value="1"/>
</dbReference>
<dbReference type="SUPFAM" id="SSF52096">
    <property type="entry name" value="ClpP/crotonase"/>
    <property type="match status" value="1"/>
</dbReference>
<dbReference type="GO" id="GO:0030288">
    <property type="term" value="C:outer membrane-bounded periplasmic space"/>
    <property type="evidence" value="ECO:0007669"/>
    <property type="project" value="TreeGrafter"/>
</dbReference>
<dbReference type="Gene3D" id="2.30.42.10">
    <property type="match status" value="1"/>
</dbReference>
<dbReference type="InterPro" id="IPR005151">
    <property type="entry name" value="Tail-specific_protease"/>
</dbReference>
<dbReference type="Pfam" id="PF00595">
    <property type="entry name" value="PDZ"/>
    <property type="match status" value="1"/>
</dbReference>
<dbReference type="InterPro" id="IPR004447">
    <property type="entry name" value="Peptidase_S41A"/>
</dbReference>
<dbReference type="OrthoDB" id="9812068at2"/>
<keyword evidence="4" id="KW-0720">Serine protease</keyword>
<evidence type="ECO:0000256" key="1">
    <source>
        <dbReference type="ARBA" id="ARBA00009179"/>
    </source>
</evidence>
<dbReference type="Gene3D" id="3.90.226.10">
    <property type="entry name" value="2-enoyl-CoA Hydratase, Chain A, domain 1"/>
    <property type="match status" value="1"/>
</dbReference>
<evidence type="ECO:0000256" key="5">
    <source>
        <dbReference type="SAM" id="SignalP"/>
    </source>
</evidence>
<feature type="chain" id="PRO_5018057065" evidence="5">
    <location>
        <begin position="18"/>
        <end position="682"/>
    </location>
</feature>
<keyword evidence="8" id="KW-1185">Reference proteome</keyword>
<keyword evidence="5" id="KW-0732">Signal</keyword>
<dbReference type="InterPro" id="IPR020992">
    <property type="entry name" value="Tail_Prtase_C"/>
</dbReference>
<dbReference type="InterPro" id="IPR036034">
    <property type="entry name" value="PDZ_sf"/>
</dbReference>
<dbReference type="CDD" id="cd07560">
    <property type="entry name" value="Peptidase_S41_CPP"/>
    <property type="match status" value="1"/>
</dbReference>
<reference evidence="7 8" key="1">
    <citation type="submission" date="2018-11" db="EMBL/GenBank/DDBJ databases">
        <title>Flavobacterium sp. nov., YIM 102600 draft genome.</title>
        <authorList>
            <person name="Li G."/>
            <person name="Jiang Y."/>
        </authorList>
    </citation>
    <scope>NUCLEOTIDE SEQUENCE [LARGE SCALE GENOMIC DNA]</scope>
    <source>
        <strain evidence="7 8">YIM 102600</strain>
    </source>
</reference>
<evidence type="ECO:0000256" key="3">
    <source>
        <dbReference type="ARBA" id="ARBA00022801"/>
    </source>
</evidence>
<dbReference type="AlphaFoldDB" id="A0A3P3WKJ0"/>
<feature type="signal peptide" evidence="5">
    <location>
        <begin position="1"/>
        <end position="17"/>
    </location>
</feature>
<dbReference type="SMART" id="SM00245">
    <property type="entry name" value="TSPc"/>
    <property type="match status" value="1"/>
</dbReference>
<dbReference type="SUPFAM" id="SSF50156">
    <property type="entry name" value="PDZ domain-like"/>
    <property type="match status" value="1"/>
</dbReference>
<comment type="caution">
    <text evidence="7">The sequence shown here is derived from an EMBL/GenBank/DDBJ whole genome shotgun (WGS) entry which is preliminary data.</text>
</comment>
<gene>
    <name evidence="7" type="ORF">EG849_04175</name>
</gene>
<dbReference type="GO" id="GO:0004175">
    <property type="term" value="F:endopeptidase activity"/>
    <property type="evidence" value="ECO:0007669"/>
    <property type="project" value="TreeGrafter"/>
</dbReference>
<dbReference type="GO" id="GO:0007165">
    <property type="term" value="P:signal transduction"/>
    <property type="evidence" value="ECO:0007669"/>
    <property type="project" value="TreeGrafter"/>
</dbReference>
<dbReference type="EMBL" id="RQVR01000003">
    <property type="protein sequence ID" value="RRJ93513.1"/>
    <property type="molecule type" value="Genomic_DNA"/>
</dbReference>
<dbReference type="PROSITE" id="PS50106">
    <property type="entry name" value="PDZ"/>
    <property type="match status" value="1"/>
</dbReference>
<keyword evidence="2" id="KW-0645">Protease</keyword>
<dbReference type="InterPro" id="IPR029045">
    <property type="entry name" value="ClpP/crotonase-like_dom_sf"/>
</dbReference>
<dbReference type="InterPro" id="IPR001478">
    <property type="entry name" value="PDZ"/>
</dbReference>
<evidence type="ECO:0000313" key="8">
    <source>
        <dbReference type="Proteomes" id="UP000271937"/>
    </source>
</evidence>
<dbReference type="PANTHER" id="PTHR32060">
    <property type="entry name" value="TAIL-SPECIFIC PROTEASE"/>
    <property type="match status" value="1"/>
</dbReference>
<evidence type="ECO:0000313" key="7">
    <source>
        <dbReference type="EMBL" id="RRJ93513.1"/>
    </source>
</evidence>
<evidence type="ECO:0000259" key="6">
    <source>
        <dbReference type="PROSITE" id="PS50106"/>
    </source>
</evidence>
<name>A0A3P3WKJ0_9FLAO</name>
<keyword evidence="3" id="KW-0378">Hydrolase</keyword>
<dbReference type="Pfam" id="PF11818">
    <property type="entry name" value="DUF3340"/>
    <property type="match status" value="1"/>
</dbReference>
<organism evidence="7 8">
    <name type="scientific">Flavobacterium macacae</name>
    <dbReference type="NCBI Taxonomy" id="2488993"/>
    <lineage>
        <taxon>Bacteria</taxon>
        <taxon>Pseudomonadati</taxon>
        <taxon>Bacteroidota</taxon>
        <taxon>Flavobacteriia</taxon>
        <taxon>Flavobacteriales</taxon>
        <taxon>Flavobacteriaceae</taxon>
        <taxon>Flavobacterium</taxon>
    </lineage>
</organism>
<dbReference type="Pfam" id="PF17804">
    <property type="entry name" value="TSP_NTD"/>
    <property type="match status" value="1"/>
</dbReference>
<dbReference type="InterPro" id="IPR040573">
    <property type="entry name" value="TSP_N"/>
</dbReference>
<dbReference type="Pfam" id="PF03572">
    <property type="entry name" value="Peptidase_S41"/>
    <property type="match status" value="1"/>
</dbReference>
<comment type="similarity">
    <text evidence="1">Belongs to the peptidase S41A family.</text>
</comment>
<dbReference type="GO" id="GO:0006508">
    <property type="term" value="P:proteolysis"/>
    <property type="evidence" value="ECO:0007669"/>
    <property type="project" value="UniProtKB-KW"/>
</dbReference>
<evidence type="ECO:0000256" key="2">
    <source>
        <dbReference type="ARBA" id="ARBA00022670"/>
    </source>
</evidence>
<protein>
    <submittedName>
        <fullName evidence="7">Peptidase S41</fullName>
    </submittedName>
</protein>